<dbReference type="GO" id="GO:0016705">
    <property type="term" value="F:oxidoreductase activity, acting on paired donors, with incorporation or reduction of molecular oxygen"/>
    <property type="evidence" value="ECO:0007669"/>
    <property type="project" value="InterPro"/>
</dbReference>
<dbReference type="PANTHER" id="PTHR30011:SF30">
    <property type="entry name" value="XENOBIOTIC COMPOUND MONOOXYGENASE, DSZA FAMILY (AFU_ORTHOLOGUE AFUA_6G01920)"/>
    <property type="match status" value="1"/>
</dbReference>
<dbReference type="Gene3D" id="3.20.20.30">
    <property type="entry name" value="Luciferase-like domain"/>
    <property type="match status" value="1"/>
</dbReference>
<dbReference type="AlphaFoldDB" id="A0AAD8PLW1"/>
<keyword evidence="4" id="KW-1185">Reference proteome</keyword>
<dbReference type="PANTHER" id="PTHR30011">
    <property type="entry name" value="ALKANESULFONATE MONOOXYGENASE-RELATED"/>
    <property type="match status" value="1"/>
</dbReference>
<dbReference type="RefSeq" id="XP_060407932.1">
    <property type="nucleotide sequence ID" value="XM_060562618.1"/>
</dbReference>
<dbReference type="InterPro" id="IPR051260">
    <property type="entry name" value="Diverse_substr_monoxygenases"/>
</dbReference>
<keyword evidence="3" id="KW-0378">Hydrolase</keyword>
<evidence type="ECO:0000313" key="3">
    <source>
        <dbReference type="EMBL" id="KAK1569724.1"/>
    </source>
</evidence>
<comment type="similarity">
    <text evidence="1">Belongs to the NtaA/SnaA/DszA monooxygenase family.</text>
</comment>
<evidence type="ECO:0000259" key="2">
    <source>
        <dbReference type="Pfam" id="PF00296"/>
    </source>
</evidence>
<dbReference type="InterPro" id="IPR011251">
    <property type="entry name" value="Luciferase-like_dom"/>
</dbReference>
<evidence type="ECO:0000256" key="1">
    <source>
        <dbReference type="ARBA" id="ARBA00033748"/>
    </source>
</evidence>
<dbReference type="GeneID" id="85446858"/>
<dbReference type="NCBIfam" id="TIGR03860">
    <property type="entry name" value="FMN_nitrolo"/>
    <property type="match status" value="1"/>
</dbReference>
<dbReference type="SUPFAM" id="SSF51679">
    <property type="entry name" value="Bacterial luciferase-like"/>
    <property type="match status" value="1"/>
</dbReference>
<dbReference type="GO" id="GO:0006508">
    <property type="term" value="P:proteolysis"/>
    <property type="evidence" value="ECO:0007669"/>
    <property type="project" value="UniProtKB-KW"/>
</dbReference>
<dbReference type="EMBL" id="JAHLJV010000125">
    <property type="protein sequence ID" value="KAK1569724.1"/>
    <property type="molecule type" value="Genomic_DNA"/>
</dbReference>
<dbReference type="PIRSF" id="PIRSF000337">
    <property type="entry name" value="NTA_MOA"/>
    <property type="match status" value="1"/>
</dbReference>
<name>A0AAD8PLW1_9PEZI</name>
<sequence>MTSVPIYSSTNGGDDSSSSRKKQILLNAFEMSTVGHLSPGQWKNPTDKSATKRDLDYWINLAKLLERGGINALFLADTYGGYDTYEGSLDNCIRRAAQWPMTDPTIPISAMAAVTKNLSFAITASTSFEPPFLLAKRLSSLDHFTRGRIGWNIVTSWKKAAFKAIGLDSPIPHDERYAQADEYLRVLYKLWEGSWADDAIIPDPENDSYADPDKIRTIHHHGKFFHLDTRHIVDPSPQRTPFLFQAGTSAAGSEFAATHAEGIFVSSHSPQLLRPKIKQIREKAAGLGRDPQSLKFFATFTPIIGGLVLVSGWTGIDLSKIPVDQEVTAADSLEAHKVRSILDSFTTTSEHVPKWTPRVIAERAAIGGLGPVSVGSPEKVADELEYWVPEGDLDGFNLGYVTTPGTFEDVVDLLIPELRRRGIYPEAPGEDVRLTAREKVYGVGQKGLRADHPGSTYKYDVYREESTEPEEHAPSY</sequence>
<keyword evidence="3" id="KW-0645">Protease</keyword>
<evidence type="ECO:0000313" key="4">
    <source>
        <dbReference type="Proteomes" id="UP001230504"/>
    </source>
</evidence>
<dbReference type="GO" id="GO:0008233">
    <property type="term" value="F:peptidase activity"/>
    <property type="evidence" value="ECO:0007669"/>
    <property type="project" value="UniProtKB-KW"/>
</dbReference>
<accession>A0AAD8PLW1</accession>
<comment type="caution">
    <text evidence="3">The sequence shown here is derived from an EMBL/GenBank/DDBJ whole genome shotgun (WGS) entry which is preliminary data.</text>
</comment>
<dbReference type="Proteomes" id="UP001230504">
    <property type="component" value="Unassembled WGS sequence"/>
</dbReference>
<dbReference type="InterPro" id="IPR016215">
    <property type="entry name" value="NTA_MOA"/>
</dbReference>
<reference evidence="3" key="1">
    <citation type="submission" date="2021-06" db="EMBL/GenBank/DDBJ databases">
        <title>Comparative genomics, transcriptomics and evolutionary studies reveal genomic signatures of adaptation to plant cell wall in hemibiotrophic fungi.</title>
        <authorList>
            <consortium name="DOE Joint Genome Institute"/>
            <person name="Baroncelli R."/>
            <person name="Diaz J.F."/>
            <person name="Benocci T."/>
            <person name="Peng M."/>
            <person name="Battaglia E."/>
            <person name="Haridas S."/>
            <person name="Andreopoulos W."/>
            <person name="Labutti K."/>
            <person name="Pangilinan J."/>
            <person name="Floch G.L."/>
            <person name="Makela M.R."/>
            <person name="Henrissat B."/>
            <person name="Grigoriev I.V."/>
            <person name="Crouch J.A."/>
            <person name="De Vries R.P."/>
            <person name="Sukno S.A."/>
            <person name="Thon M.R."/>
        </authorList>
    </citation>
    <scope>NUCLEOTIDE SEQUENCE</scope>
    <source>
        <strain evidence="3">CBS 125086</strain>
    </source>
</reference>
<dbReference type="Pfam" id="PF00296">
    <property type="entry name" value="Bac_luciferase"/>
    <property type="match status" value="1"/>
</dbReference>
<feature type="domain" description="Luciferase-like" evidence="2">
    <location>
        <begin position="43"/>
        <end position="305"/>
    </location>
</feature>
<organism evidence="3 4">
    <name type="scientific">Colletotrichum navitas</name>
    <dbReference type="NCBI Taxonomy" id="681940"/>
    <lineage>
        <taxon>Eukaryota</taxon>
        <taxon>Fungi</taxon>
        <taxon>Dikarya</taxon>
        <taxon>Ascomycota</taxon>
        <taxon>Pezizomycotina</taxon>
        <taxon>Sordariomycetes</taxon>
        <taxon>Hypocreomycetidae</taxon>
        <taxon>Glomerellales</taxon>
        <taxon>Glomerellaceae</taxon>
        <taxon>Colletotrichum</taxon>
        <taxon>Colletotrichum graminicola species complex</taxon>
    </lineage>
</organism>
<proteinExistence type="inferred from homology"/>
<dbReference type="GO" id="GO:0004497">
    <property type="term" value="F:monooxygenase activity"/>
    <property type="evidence" value="ECO:0007669"/>
    <property type="project" value="InterPro"/>
</dbReference>
<gene>
    <name evidence="3" type="ORF">LY79DRAFT_653838</name>
</gene>
<protein>
    <submittedName>
        <fullName evidence="3">HK97 family phage prohead protease</fullName>
    </submittedName>
</protein>
<dbReference type="InterPro" id="IPR036661">
    <property type="entry name" value="Luciferase-like_sf"/>
</dbReference>